<feature type="domain" description="Alpha-L-arabinofuranosidase B arabinose-binding" evidence="3">
    <location>
        <begin position="123"/>
        <end position="237"/>
    </location>
</feature>
<feature type="compositionally biased region" description="Low complexity" evidence="1">
    <location>
        <begin position="60"/>
        <end position="71"/>
    </location>
</feature>
<comment type="caution">
    <text evidence="4">The sequence shown here is derived from an EMBL/GenBank/DDBJ whole genome shotgun (WGS) entry which is preliminary data.</text>
</comment>
<dbReference type="Proteomes" id="UP000681340">
    <property type="component" value="Unassembled WGS sequence"/>
</dbReference>
<feature type="transmembrane region" description="Helical" evidence="2">
    <location>
        <begin position="20"/>
        <end position="39"/>
    </location>
</feature>
<feature type="region of interest" description="Disordered" evidence="1">
    <location>
        <begin position="60"/>
        <end position="102"/>
    </location>
</feature>
<dbReference type="SUPFAM" id="SSF110221">
    <property type="entry name" value="AbfB domain"/>
    <property type="match status" value="1"/>
</dbReference>
<name>A0A919VP56_9ACTN</name>
<dbReference type="EMBL" id="BOQL01000044">
    <property type="protein sequence ID" value="GIM73449.1"/>
    <property type="molecule type" value="Genomic_DNA"/>
</dbReference>
<organism evidence="4 5">
    <name type="scientific">Actinoplanes auranticolor</name>
    <dbReference type="NCBI Taxonomy" id="47988"/>
    <lineage>
        <taxon>Bacteria</taxon>
        <taxon>Bacillati</taxon>
        <taxon>Actinomycetota</taxon>
        <taxon>Actinomycetes</taxon>
        <taxon>Micromonosporales</taxon>
        <taxon>Micromonosporaceae</taxon>
        <taxon>Actinoplanes</taxon>
    </lineage>
</organism>
<dbReference type="Gene3D" id="2.80.10.50">
    <property type="match status" value="1"/>
</dbReference>
<keyword evidence="2" id="KW-0812">Transmembrane</keyword>
<accession>A0A919VP56</accession>
<sequence length="251" mass="26428">MAAVQAPAPHRATAPGRLRTVVVAAAVITLLAAVGLAVTSGEEKRPGPLFVALPTAPPVTVVPSESSQAAAPEERPARPATSRVRDVVPPSRTPAGNSVRTPSATPAVVLPVVGRELGLEPVGERGRRVRHRDFVARIDPVGPGSRELDRADSRFTARAGRGDAACLSFESFNYPGYFLRSRQSALRLERADGSRGYDADATFCAIPAASGGFVLRSRSAPDRYVTERDAVLSLNRVPPGAAQAFVTRPPL</sequence>
<reference evidence="4" key="1">
    <citation type="submission" date="2021-03" db="EMBL/GenBank/DDBJ databases">
        <title>Whole genome shotgun sequence of Actinoplanes auranticolor NBRC 12245.</title>
        <authorList>
            <person name="Komaki H."/>
            <person name="Tamura T."/>
        </authorList>
    </citation>
    <scope>NUCLEOTIDE SEQUENCE</scope>
    <source>
        <strain evidence="4">NBRC 12245</strain>
    </source>
</reference>
<dbReference type="GO" id="GO:0046556">
    <property type="term" value="F:alpha-L-arabinofuranosidase activity"/>
    <property type="evidence" value="ECO:0007669"/>
    <property type="project" value="InterPro"/>
</dbReference>
<evidence type="ECO:0000313" key="5">
    <source>
        <dbReference type="Proteomes" id="UP000681340"/>
    </source>
</evidence>
<evidence type="ECO:0000259" key="3">
    <source>
        <dbReference type="Pfam" id="PF05270"/>
    </source>
</evidence>
<keyword evidence="2" id="KW-0472">Membrane</keyword>
<evidence type="ECO:0000256" key="2">
    <source>
        <dbReference type="SAM" id="Phobius"/>
    </source>
</evidence>
<dbReference type="CDD" id="cd23399">
    <property type="entry name" value="beta-trefoil_ABD_ABFB"/>
    <property type="match status" value="1"/>
</dbReference>
<dbReference type="GO" id="GO:0046373">
    <property type="term" value="P:L-arabinose metabolic process"/>
    <property type="evidence" value="ECO:0007669"/>
    <property type="project" value="InterPro"/>
</dbReference>
<evidence type="ECO:0000313" key="4">
    <source>
        <dbReference type="EMBL" id="GIM73449.1"/>
    </source>
</evidence>
<evidence type="ECO:0000256" key="1">
    <source>
        <dbReference type="SAM" id="MobiDB-lite"/>
    </source>
</evidence>
<protein>
    <recommendedName>
        <fullName evidence="3">Alpha-L-arabinofuranosidase B arabinose-binding domain-containing protein</fullName>
    </recommendedName>
</protein>
<dbReference type="AlphaFoldDB" id="A0A919VP56"/>
<keyword evidence="5" id="KW-1185">Reference proteome</keyword>
<gene>
    <name evidence="4" type="ORF">Aau02nite_56090</name>
</gene>
<dbReference type="Pfam" id="PF05270">
    <property type="entry name" value="AbfB"/>
    <property type="match status" value="1"/>
</dbReference>
<keyword evidence="2" id="KW-1133">Transmembrane helix</keyword>
<dbReference type="InterPro" id="IPR036195">
    <property type="entry name" value="AbfB_ABD_sf"/>
</dbReference>
<dbReference type="InterPro" id="IPR007934">
    <property type="entry name" value="AbfB_ABD"/>
</dbReference>
<proteinExistence type="predicted"/>